<evidence type="ECO:0000313" key="8">
    <source>
        <dbReference type="EMBL" id="KAG6588663.1"/>
    </source>
</evidence>
<keyword evidence="4" id="KW-0804">Transcription</keyword>
<name>A0AAV6MXZ6_9ROSI</name>
<keyword evidence="2" id="KW-0805">Transcription regulation</keyword>
<dbReference type="Proteomes" id="UP000685013">
    <property type="component" value="Chromosome 11"/>
</dbReference>
<dbReference type="PROSITE" id="PS50888">
    <property type="entry name" value="BHLH"/>
    <property type="match status" value="1"/>
</dbReference>
<sequence>MAAPHNIWAFLNSGSDVDIDIDLDDDNDNDNSNDKSPANTDLLPPLPLSGRKREAAEGRPGGGGESTEHEIHIWTERERRKRMRNMFSNLHALIPHLPPKADKSTIVDEAVNYIKTVQQTLQTLYNQKLEKLQNNNPAVSYKAAHYHPQQQQQQQQFSSTTTTHQAFLADQASSSNGMSSTLLPPPLPPLPPLPPPFSDTTTTFQTWTSSHLVLCICGGEAHFCICSVKKSGLFAAVCYILDKHQIEVVSAHVSSDFHRTFFMIQGHVNGSWDEFGAAMVAEEMFKQAAGEINFWSTTSSTSSSATKAHSYDPNVGDVSNGADRGG</sequence>
<gene>
    <name evidence="8" type="primary">BHLH95</name>
    <name evidence="8" type="ORF">SDJN03_17228</name>
</gene>
<feature type="non-terminal residue" evidence="8">
    <location>
        <position position="1"/>
    </location>
</feature>
<evidence type="ECO:0000256" key="5">
    <source>
        <dbReference type="ARBA" id="ARBA00023242"/>
    </source>
</evidence>
<evidence type="ECO:0000256" key="1">
    <source>
        <dbReference type="ARBA" id="ARBA00004123"/>
    </source>
</evidence>
<dbReference type="GO" id="GO:0003700">
    <property type="term" value="F:DNA-binding transcription factor activity"/>
    <property type="evidence" value="ECO:0007669"/>
    <property type="project" value="InterPro"/>
</dbReference>
<feature type="compositionally biased region" description="Acidic residues" evidence="6">
    <location>
        <begin position="20"/>
        <end position="31"/>
    </location>
</feature>
<dbReference type="GO" id="GO:0009960">
    <property type="term" value="P:endosperm development"/>
    <property type="evidence" value="ECO:0007669"/>
    <property type="project" value="InterPro"/>
</dbReference>
<comment type="caution">
    <text evidence="8">The sequence shown here is derived from an EMBL/GenBank/DDBJ whole genome shotgun (WGS) entry which is preliminary data.</text>
</comment>
<feature type="compositionally biased region" description="Pro residues" evidence="6">
    <location>
        <begin position="183"/>
        <end position="194"/>
    </location>
</feature>
<feature type="region of interest" description="Disordered" evidence="6">
    <location>
        <begin position="20"/>
        <end position="68"/>
    </location>
</feature>
<feature type="region of interest" description="Disordered" evidence="6">
    <location>
        <begin position="303"/>
        <end position="326"/>
    </location>
</feature>
<dbReference type="AlphaFoldDB" id="A0AAV6MXZ6"/>
<dbReference type="PANTHER" id="PTHR46772:SF8">
    <property type="entry name" value="TRANSCRIPTION FACTOR BHLH95"/>
    <property type="match status" value="1"/>
</dbReference>
<protein>
    <submittedName>
        <fullName evidence="8">Transcription factor basic helix-loop-helix 95</fullName>
    </submittedName>
</protein>
<evidence type="ECO:0000259" key="7">
    <source>
        <dbReference type="PROSITE" id="PS50888"/>
    </source>
</evidence>
<dbReference type="PANTHER" id="PTHR46772">
    <property type="entry name" value="BHLH DOMAIN-CONTAINING PROTEIN"/>
    <property type="match status" value="1"/>
</dbReference>
<feature type="domain" description="BHLH" evidence="7">
    <location>
        <begin position="67"/>
        <end position="117"/>
    </location>
</feature>
<evidence type="ECO:0000256" key="6">
    <source>
        <dbReference type="SAM" id="MobiDB-lite"/>
    </source>
</evidence>
<keyword evidence="5" id="KW-0539">Nucleus</keyword>
<evidence type="ECO:0000256" key="4">
    <source>
        <dbReference type="ARBA" id="ARBA00023163"/>
    </source>
</evidence>
<dbReference type="EMBL" id="JAGKQH010000011">
    <property type="protein sequence ID" value="KAG6588663.1"/>
    <property type="molecule type" value="Genomic_DNA"/>
</dbReference>
<evidence type="ECO:0000313" key="9">
    <source>
        <dbReference type="Proteomes" id="UP000685013"/>
    </source>
</evidence>
<evidence type="ECO:0000256" key="2">
    <source>
        <dbReference type="ARBA" id="ARBA00023015"/>
    </source>
</evidence>
<dbReference type="InterPro" id="IPR044278">
    <property type="entry name" value="BHLH95-like"/>
</dbReference>
<dbReference type="GO" id="GO:0005634">
    <property type="term" value="C:nucleus"/>
    <property type="evidence" value="ECO:0007669"/>
    <property type="project" value="UniProtKB-SubCell"/>
</dbReference>
<keyword evidence="3" id="KW-0238">DNA-binding</keyword>
<organism evidence="8 9">
    <name type="scientific">Cucurbita argyrosperma subsp. sororia</name>
    <dbReference type="NCBI Taxonomy" id="37648"/>
    <lineage>
        <taxon>Eukaryota</taxon>
        <taxon>Viridiplantae</taxon>
        <taxon>Streptophyta</taxon>
        <taxon>Embryophyta</taxon>
        <taxon>Tracheophyta</taxon>
        <taxon>Spermatophyta</taxon>
        <taxon>Magnoliopsida</taxon>
        <taxon>eudicotyledons</taxon>
        <taxon>Gunneridae</taxon>
        <taxon>Pentapetalae</taxon>
        <taxon>rosids</taxon>
        <taxon>fabids</taxon>
        <taxon>Cucurbitales</taxon>
        <taxon>Cucurbitaceae</taxon>
        <taxon>Cucurbiteae</taxon>
        <taxon>Cucurbita</taxon>
    </lineage>
</organism>
<keyword evidence="9" id="KW-1185">Reference proteome</keyword>
<dbReference type="GO" id="GO:0003677">
    <property type="term" value="F:DNA binding"/>
    <property type="evidence" value="ECO:0007669"/>
    <property type="project" value="UniProtKB-KW"/>
</dbReference>
<dbReference type="GO" id="GO:0046983">
    <property type="term" value="F:protein dimerization activity"/>
    <property type="evidence" value="ECO:0007669"/>
    <property type="project" value="InterPro"/>
</dbReference>
<reference evidence="8 9" key="1">
    <citation type="journal article" date="2021" name="Hortic Res">
        <title>The domestication of Cucurbita argyrosperma as revealed by the genome of its wild relative.</title>
        <authorList>
            <person name="Barrera-Redondo J."/>
            <person name="Sanchez-de la Vega G."/>
            <person name="Aguirre-Liguori J.A."/>
            <person name="Castellanos-Morales G."/>
            <person name="Gutierrez-Guerrero Y.T."/>
            <person name="Aguirre-Dugua X."/>
            <person name="Aguirre-Planter E."/>
            <person name="Tenaillon M.I."/>
            <person name="Lira-Saade R."/>
            <person name="Eguiarte L.E."/>
        </authorList>
    </citation>
    <scope>NUCLEOTIDE SEQUENCE [LARGE SCALE GENOMIC DNA]</scope>
    <source>
        <strain evidence="8">JBR-2021</strain>
    </source>
</reference>
<comment type="subcellular location">
    <subcellularLocation>
        <location evidence="1">Nucleus</location>
    </subcellularLocation>
</comment>
<dbReference type="InterPro" id="IPR011598">
    <property type="entry name" value="bHLH_dom"/>
</dbReference>
<dbReference type="CDD" id="cd11393">
    <property type="entry name" value="bHLH_AtbHLH_like"/>
    <property type="match status" value="1"/>
</dbReference>
<feature type="compositionally biased region" description="Polar residues" evidence="6">
    <location>
        <begin position="157"/>
        <end position="181"/>
    </location>
</feature>
<dbReference type="InterPro" id="IPR045239">
    <property type="entry name" value="bHLH95_bHLH"/>
</dbReference>
<evidence type="ECO:0000256" key="3">
    <source>
        <dbReference type="ARBA" id="ARBA00023125"/>
    </source>
</evidence>
<proteinExistence type="predicted"/>
<dbReference type="SMART" id="SM00353">
    <property type="entry name" value="HLH"/>
    <property type="match status" value="1"/>
</dbReference>
<dbReference type="Pfam" id="PF00010">
    <property type="entry name" value="HLH"/>
    <property type="match status" value="1"/>
</dbReference>
<accession>A0AAV6MXZ6</accession>
<feature type="region of interest" description="Disordered" evidence="6">
    <location>
        <begin position="142"/>
        <end position="194"/>
    </location>
</feature>